<evidence type="ECO:0000313" key="1">
    <source>
        <dbReference type="EMBL" id="EDX75454.1"/>
    </source>
</evidence>
<evidence type="ECO:0000313" key="2">
    <source>
        <dbReference type="Proteomes" id="UP000003835"/>
    </source>
</evidence>
<name>B4VRS4_9CYAN</name>
<gene>
    <name evidence="1" type="ORF">MC7420_1372</name>
</gene>
<accession>B4VRS4</accession>
<dbReference type="Proteomes" id="UP000003835">
    <property type="component" value="Unassembled WGS sequence"/>
</dbReference>
<dbReference type="HOGENOM" id="CLU_3182448_0_0_3"/>
<reference evidence="1 2" key="1">
    <citation type="submission" date="2008-07" db="EMBL/GenBank/DDBJ databases">
        <authorList>
            <person name="Tandeau de Marsac N."/>
            <person name="Ferriera S."/>
            <person name="Johnson J."/>
            <person name="Kravitz S."/>
            <person name="Beeson K."/>
            <person name="Sutton G."/>
            <person name="Rogers Y.-H."/>
            <person name="Friedman R."/>
            <person name="Frazier M."/>
            <person name="Venter J.C."/>
        </authorList>
    </citation>
    <scope>NUCLEOTIDE SEQUENCE [LARGE SCALE GENOMIC DNA]</scope>
    <source>
        <strain evidence="1 2">PCC 7420</strain>
    </source>
</reference>
<dbReference type="EMBL" id="DS989849">
    <property type="protein sequence ID" value="EDX75454.1"/>
    <property type="molecule type" value="Genomic_DNA"/>
</dbReference>
<sequence>MVIYDLIPKGLGFPESGLYWQILPLLEAAQLSGKMMKAKATINFDE</sequence>
<proteinExistence type="predicted"/>
<protein>
    <submittedName>
        <fullName evidence="1">Uncharacterized protein</fullName>
    </submittedName>
</protein>
<dbReference type="STRING" id="118168.MC7420_1372"/>
<dbReference type="AlphaFoldDB" id="B4VRS4"/>
<keyword evidence="2" id="KW-1185">Reference proteome</keyword>
<organism evidence="1 2">
    <name type="scientific">Coleofasciculus chthonoplastes PCC 7420</name>
    <dbReference type="NCBI Taxonomy" id="118168"/>
    <lineage>
        <taxon>Bacteria</taxon>
        <taxon>Bacillati</taxon>
        <taxon>Cyanobacteriota</taxon>
        <taxon>Cyanophyceae</taxon>
        <taxon>Coleofasciculales</taxon>
        <taxon>Coleofasciculaceae</taxon>
        <taxon>Coleofasciculus</taxon>
    </lineage>
</organism>